<feature type="domain" description="STAS" evidence="7">
    <location>
        <begin position="690"/>
        <end position="772"/>
    </location>
</feature>
<dbReference type="NCBIfam" id="TIGR00815">
    <property type="entry name" value="sulP"/>
    <property type="match status" value="1"/>
</dbReference>
<dbReference type="GO" id="GO:0055085">
    <property type="term" value="P:transmembrane transport"/>
    <property type="evidence" value="ECO:0007669"/>
    <property type="project" value="InterPro"/>
</dbReference>
<dbReference type="InterPro" id="IPR002645">
    <property type="entry name" value="STAS_dom"/>
</dbReference>
<feature type="transmembrane region" description="Helical" evidence="6">
    <location>
        <begin position="155"/>
        <end position="174"/>
    </location>
</feature>
<feature type="transmembrane region" description="Helical" evidence="6">
    <location>
        <begin position="294"/>
        <end position="311"/>
    </location>
</feature>
<feature type="compositionally biased region" description="Basic and acidic residues" evidence="5">
    <location>
        <begin position="801"/>
        <end position="825"/>
    </location>
</feature>
<name>A0AAV5GBC8_9BASI</name>
<evidence type="ECO:0000313" key="9">
    <source>
        <dbReference type="Proteomes" id="UP001342314"/>
    </source>
</evidence>
<accession>A0AAV5GBC8</accession>
<keyword evidence="4 6" id="KW-0472">Membrane</keyword>
<evidence type="ECO:0000313" key="8">
    <source>
        <dbReference type="EMBL" id="GJN87603.1"/>
    </source>
</evidence>
<dbReference type="EMBL" id="BQKY01000001">
    <property type="protein sequence ID" value="GJN87603.1"/>
    <property type="molecule type" value="Genomic_DNA"/>
</dbReference>
<gene>
    <name evidence="8" type="ORF">Rhopal_000558-T1</name>
</gene>
<dbReference type="InterPro" id="IPR001902">
    <property type="entry name" value="SLC26A/SulP_fam"/>
</dbReference>
<dbReference type="Pfam" id="PF00916">
    <property type="entry name" value="Sulfate_transp"/>
    <property type="match status" value="1"/>
</dbReference>
<comment type="subcellular location">
    <subcellularLocation>
        <location evidence="1">Membrane</location>
        <topology evidence="1">Multi-pass membrane protein</topology>
    </subcellularLocation>
</comment>
<evidence type="ECO:0000256" key="1">
    <source>
        <dbReference type="ARBA" id="ARBA00004141"/>
    </source>
</evidence>
<feature type="transmembrane region" description="Helical" evidence="6">
    <location>
        <begin position="212"/>
        <end position="232"/>
    </location>
</feature>
<dbReference type="PANTHER" id="PTHR11814">
    <property type="entry name" value="SULFATE TRANSPORTER"/>
    <property type="match status" value="1"/>
</dbReference>
<feature type="transmembrane region" description="Helical" evidence="6">
    <location>
        <begin position="422"/>
        <end position="441"/>
    </location>
</feature>
<dbReference type="InterPro" id="IPR011547">
    <property type="entry name" value="SLC26A/SulP_dom"/>
</dbReference>
<organism evidence="8 9">
    <name type="scientific">Rhodotorula paludigena</name>
    <dbReference type="NCBI Taxonomy" id="86838"/>
    <lineage>
        <taxon>Eukaryota</taxon>
        <taxon>Fungi</taxon>
        <taxon>Dikarya</taxon>
        <taxon>Basidiomycota</taxon>
        <taxon>Pucciniomycotina</taxon>
        <taxon>Microbotryomycetes</taxon>
        <taxon>Sporidiobolales</taxon>
        <taxon>Sporidiobolaceae</taxon>
        <taxon>Rhodotorula</taxon>
    </lineage>
</organism>
<reference evidence="8 9" key="1">
    <citation type="submission" date="2021-12" db="EMBL/GenBank/DDBJ databases">
        <title>High titer production of polyol ester of fatty acids by Rhodotorula paludigena BS15 towards product separation-free biomass refinery.</title>
        <authorList>
            <person name="Mano J."/>
            <person name="Ono H."/>
            <person name="Tanaka T."/>
            <person name="Naito K."/>
            <person name="Sushida H."/>
            <person name="Ike M."/>
            <person name="Tokuyasu K."/>
            <person name="Kitaoka M."/>
        </authorList>
    </citation>
    <scope>NUCLEOTIDE SEQUENCE [LARGE SCALE GENOMIC DNA]</scope>
    <source>
        <strain evidence="8 9">BS15</strain>
    </source>
</reference>
<evidence type="ECO:0000256" key="4">
    <source>
        <dbReference type="ARBA" id="ARBA00023136"/>
    </source>
</evidence>
<comment type="caution">
    <text evidence="8">The sequence shown here is derived from an EMBL/GenBank/DDBJ whole genome shotgun (WGS) entry which is preliminary data.</text>
</comment>
<dbReference type="Gene3D" id="3.30.750.24">
    <property type="entry name" value="STAS domain"/>
    <property type="match status" value="1"/>
</dbReference>
<evidence type="ECO:0000259" key="7">
    <source>
        <dbReference type="PROSITE" id="PS50801"/>
    </source>
</evidence>
<feature type="region of interest" description="Disordered" evidence="5">
    <location>
        <begin position="1"/>
        <end position="65"/>
    </location>
</feature>
<keyword evidence="9" id="KW-1185">Reference proteome</keyword>
<feature type="transmembrane region" description="Helical" evidence="6">
    <location>
        <begin position="125"/>
        <end position="143"/>
    </location>
</feature>
<dbReference type="Proteomes" id="UP001342314">
    <property type="component" value="Unassembled WGS sequence"/>
</dbReference>
<keyword evidence="3 6" id="KW-1133">Transmembrane helix</keyword>
<evidence type="ECO:0000256" key="5">
    <source>
        <dbReference type="SAM" id="MobiDB-lite"/>
    </source>
</evidence>
<evidence type="ECO:0000256" key="2">
    <source>
        <dbReference type="ARBA" id="ARBA00022692"/>
    </source>
</evidence>
<dbReference type="GO" id="GO:0016020">
    <property type="term" value="C:membrane"/>
    <property type="evidence" value="ECO:0007669"/>
    <property type="project" value="UniProtKB-SubCell"/>
</dbReference>
<sequence>MTASTVNTTDDRTIPASSDGILPPASDGRRSDAGPATNGAPSFSGEPAGRGAEGGGARPSKTRQRMDKLKDKALRWIDYDPQVVEAASVSETLKRAVHGTQPAKAAGAYVKRLFPFTQWILHYNLRWALGDLIAGITVGLVLVPQAMSYARIATLPLEYGLYSSFVGVCVYALFATSKDVTIGPVAVMSLQVARVIQHVQDSNGDLYSAPEIATALAFLCGLIVLGIGLLRLGWLIEFIPTPSIAGFMTGSALNIAVGQFPSLMGFSSKLNTRAETYKVIINSLKHLPDTKRDAAFGLTALVFLYIVRWALQRVERRARNPVVKRLAFFALTLRTAFVIIFLTVFSWVYLRNKDEADYPISILKTVPSGFQHMGQPRLPTHLLSSIAPELPVSTIVLLLEHIAIAKSFGRINNYKIDPNQELIAIGVSNMVGTLFGAYAATGSFSRSAIKAKAGVRTPLAGWITGICVIVALYALTDAFYWIPNAGLSAVIIHAVLDLIASPKQVYAFWKVSPLEALIFGLAVLVSVFSTIEVGIYTSVGASAALLLFRIARPRGAFLGRVRIRPDVYPNSPLEQKDSSENVAGSGSVTPAAGSRFGISRDVYLPLLPDGVRNPLVQVEAPPPGVIVFRFEENSDMILEHAHKHTRSGENWDNVPAGDRPWNNPGPLPWKRGKQEPTQAELVEAEKPLLRAVVFDMSSCSNIDTTSVQNIVDLKRSLERYAGSQVQFHFASILSPYIKRALLAGGFGTGTGWTGPERPLEIAPVVQSGMEPVMTEHAKRLQRMHFQRRMFGSPAPGTPQKLDGDGDEVKPHLPSSPEERHDQQVRQEDLEAALGAVQQGVHVGGHAWSHQVPGHESAHLEAPVVSALFPRFHLDLTSAVAAAVGKDDW</sequence>
<feature type="transmembrane region" description="Helical" evidence="6">
    <location>
        <begin position="244"/>
        <end position="264"/>
    </location>
</feature>
<feature type="transmembrane region" description="Helical" evidence="6">
    <location>
        <begin position="331"/>
        <end position="350"/>
    </location>
</feature>
<dbReference type="InterPro" id="IPR036513">
    <property type="entry name" value="STAS_dom_sf"/>
</dbReference>
<dbReference type="PROSITE" id="PS50801">
    <property type="entry name" value="STAS"/>
    <property type="match status" value="1"/>
</dbReference>
<keyword evidence="2 6" id="KW-0812">Transmembrane</keyword>
<feature type="transmembrane region" description="Helical" evidence="6">
    <location>
        <begin position="453"/>
        <end position="475"/>
    </location>
</feature>
<dbReference type="AlphaFoldDB" id="A0AAV5GBC8"/>
<evidence type="ECO:0000256" key="3">
    <source>
        <dbReference type="ARBA" id="ARBA00022989"/>
    </source>
</evidence>
<protein>
    <recommendedName>
        <fullName evidence="7">STAS domain-containing protein</fullName>
    </recommendedName>
</protein>
<proteinExistence type="predicted"/>
<evidence type="ECO:0000256" key="6">
    <source>
        <dbReference type="SAM" id="Phobius"/>
    </source>
</evidence>
<feature type="region of interest" description="Disordered" evidence="5">
    <location>
        <begin position="789"/>
        <end position="825"/>
    </location>
</feature>